<dbReference type="Proteomes" id="UP000736672">
    <property type="component" value="Unassembled WGS sequence"/>
</dbReference>
<feature type="transmembrane region" description="Helical" evidence="6">
    <location>
        <begin position="109"/>
        <end position="129"/>
    </location>
</feature>
<feature type="transmembrane region" description="Helical" evidence="6">
    <location>
        <begin position="385"/>
        <end position="407"/>
    </location>
</feature>
<dbReference type="InterPro" id="IPR011701">
    <property type="entry name" value="MFS"/>
</dbReference>
<gene>
    <name evidence="7" type="ORF">B0J15DRAFT_473120</name>
</gene>
<comment type="subcellular location">
    <subcellularLocation>
        <location evidence="1">Membrane</location>
        <topology evidence="1">Multi-pass membrane protein</topology>
    </subcellularLocation>
</comment>
<dbReference type="Gene3D" id="1.20.1250.20">
    <property type="entry name" value="MFS general substrate transporter like domains"/>
    <property type="match status" value="1"/>
</dbReference>
<comment type="caution">
    <text evidence="7">The sequence shown here is derived from an EMBL/GenBank/DDBJ whole genome shotgun (WGS) entry which is preliminary data.</text>
</comment>
<feature type="transmembrane region" description="Helical" evidence="6">
    <location>
        <begin position="84"/>
        <end position="102"/>
    </location>
</feature>
<keyword evidence="4 6" id="KW-0472">Membrane</keyword>
<dbReference type="Pfam" id="PF07690">
    <property type="entry name" value="MFS_1"/>
    <property type="match status" value="1"/>
</dbReference>
<dbReference type="GO" id="GO:0022857">
    <property type="term" value="F:transmembrane transporter activity"/>
    <property type="evidence" value="ECO:0007669"/>
    <property type="project" value="InterPro"/>
</dbReference>
<feature type="transmembrane region" description="Helical" evidence="6">
    <location>
        <begin position="173"/>
        <end position="195"/>
    </location>
</feature>
<protein>
    <submittedName>
        <fullName evidence="7">Major facilitator superfamily domain-containing protein</fullName>
    </submittedName>
</protein>
<evidence type="ECO:0000256" key="2">
    <source>
        <dbReference type="ARBA" id="ARBA00022692"/>
    </source>
</evidence>
<evidence type="ECO:0000256" key="6">
    <source>
        <dbReference type="SAM" id="Phobius"/>
    </source>
</evidence>
<sequence>MATLSINEYKSANSKTPYDMEKTTSVSQGTIFDNETTKPKVYKRRFIGMAQLFVLNLCSTMAWIDLAPIIDFAAEHFETSVPAINWFSTSFFLIAVVANYPASYVARRGLKLSMLVASAFMIAGTWLMYGGTKIKSFELAMFGHCIIAMGQPFILILPAPYSEAWFRSGSRATATAVSGLATILGSTIGQFIIAAWVKSADEVTQGILYQSILLSAICSLTLLVPAKPPTPPTLATMPERSISHLQEIKTLLSRTEIYLTGIPFAVMSGVFNAMSFLIFQICLPYGFTIDQCVVAGLLLIVPGLVLSVITGRLADTFRCHLVLLKGIALVMGAGMLAFAWVPPSGNAGFLYGISTIISIGVISPNGVAIEFIAEIIHPLRPELAIALMWGTGQLLGAVLTIGCGYMTDNNGGIQPGVYLLVGLGMAALPLTLSLGLWGRRLFVQLRRTEIENQQQNRS</sequence>
<dbReference type="InterPro" id="IPR036259">
    <property type="entry name" value="MFS_trans_sf"/>
</dbReference>
<keyword evidence="2 6" id="KW-0812">Transmembrane</keyword>
<evidence type="ECO:0000313" key="8">
    <source>
        <dbReference type="Proteomes" id="UP000736672"/>
    </source>
</evidence>
<dbReference type="PANTHER" id="PTHR10924:SF6">
    <property type="entry name" value="SOLUTE CARRIER FAMILY 49 MEMBER A3"/>
    <property type="match status" value="1"/>
</dbReference>
<accession>A0A9P9G1M4</accession>
<keyword evidence="3 6" id="KW-1133">Transmembrane helix</keyword>
<evidence type="ECO:0000256" key="5">
    <source>
        <dbReference type="ARBA" id="ARBA00023180"/>
    </source>
</evidence>
<name>A0A9P9G1M4_FUSSL</name>
<feature type="transmembrane region" description="Helical" evidence="6">
    <location>
        <begin position="141"/>
        <end position="161"/>
    </location>
</feature>
<feature type="transmembrane region" description="Helical" evidence="6">
    <location>
        <begin position="46"/>
        <end position="64"/>
    </location>
</feature>
<dbReference type="EMBL" id="JAGTJS010000039">
    <property type="protein sequence ID" value="KAH7230312.1"/>
    <property type="molecule type" value="Genomic_DNA"/>
</dbReference>
<reference evidence="7" key="1">
    <citation type="journal article" date="2021" name="Nat. Commun.">
        <title>Genetic determinants of endophytism in the Arabidopsis root mycobiome.</title>
        <authorList>
            <person name="Mesny F."/>
            <person name="Miyauchi S."/>
            <person name="Thiergart T."/>
            <person name="Pickel B."/>
            <person name="Atanasova L."/>
            <person name="Karlsson M."/>
            <person name="Huettel B."/>
            <person name="Barry K.W."/>
            <person name="Haridas S."/>
            <person name="Chen C."/>
            <person name="Bauer D."/>
            <person name="Andreopoulos W."/>
            <person name="Pangilinan J."/>
            <person name="LaButti K."/>
            <person name="Riley R."/>
            <person name="Lipzen A."/>
            <person name="Clum A."/>
            <person name="Drula E."/>
            <person name="Henrissat B."/>
            <person name="Kohler A."/>
            <person name="Grigoriev I.V."/>
            <person name="Martin F.M."/>
            <person name="Hacquard S."/>
        </authorList>
    </citation>
    <scope>NUCLEOTIDE SEQUENCE</scope>
    <source>
        <strain evidence="7">FSSC 5 MPI-SDFR-AT-0091</strain>
    </source>
</reference>
<feature type="transmembrane region" description="Helical" evidence="6">
    <location>
        <begin position="285"/>
        <end position="309"/>
    </location>
</feature>
<evidence type="ECO:0000256" key="3">
    <source>
        <dbReference type="ARBA" id="ARBA00022989"/>
    </source>
</evidence>
<dbReference type="OrthoDB" id="422206at2759"/>
<keyword evidence="8" id="KW-1185">Reference proteome</keyword>
<dbReference type="AlphaFoldDB" id="A0A9P9G1M4"/>
<evidence type="ECO:0000256" key="1">
    <source>
        <dbReference type="ARBA" id="ARBA00004141"/>
    </source>
</evidence>
<evidence type="ECO:0000313" key="7">
    <source>
        <dbReference type="EMBL" id="KAH7230312.1"/>
    </source>
</evidence>
<dbReference type="SUPFAM" id="SSF103473">
    <property type="entry name" value="MFS general substrate transporter"/>
    <property type="match status" value="1"/>
</dbReference>
<feature type="transmembrane region" description="Helical" evidence="6">
    <location>
        <begin position="207"/>
        <end position="224"/>
    </location>
</feature>
<feature type="transmembrane region" description="Helical" evidence="6">
    <location>
        <begin position="413"/>
        <end position="437"/>
    </location>
</feature>
<keyword evidence="5" id="KW-0325">Glycoprotein</keyword>
<evidence type="ECO:0000256" key="4">
    <source>
        <dbReference type="ARBA" id="ARBA00023136"/>
    </source>
</evidence>
<feature type="transmembrane region" description="Helical" evidence="6">
    <location>
        <begin position="321"/>
        <end position="342"/>
    </location>
</feature>
<organism evidence="7 8">
    <name type="scientific">Fusarium solani</name>
    <name type="common">Filamentous fungus</name>
    <dbReference type="NCBI Taxonomy" id="169388"/>
    <lineage>
        <taxon>Eukaryota</taxon>
        <taxon>Fungi</taxon>
        <taxon>Dikarya</taxon>
        <taxon>Ascomycota</taxon>
        <taxon>Pezizomycotina</taxon>
        <taxon>Sordariomycetes</taxon>
        <taxon>Hypocreomycetidae</taxon>
        <taxon>Hypocreales</taxon>
        <taxon>Nectriaceae</taxon>
        <taxon>Fusarium</taxon>
        <taxon>Fusarium solani species complex</taxon>
    </lineage>
</organism>
<dbReference type="InterPro" id="IPR049680">
    <property type="entry name" value="FLVCR1-2_SLC49-like"/>
</dbReference>
<feature type="transmembrane region" description="Helical" evidence="6">
    <location>
        <begin position="257"/>
        <end position="279"/>
    </location>
</feature>
<feature type="transmembrane region" description="Helical" evidence="6">
    <location>
        <begin position="348"/>
        <end position="373"/>
    </location>
</feature>
<proteinExistence type="predicted"/>
<dbReference type="GO" id="GO:0016020">
    <property type="term" value="C:membrane"/>
    <property type="evidence" value="ECO:0007669"/>
    <property type="project" value="UniProtKB-SubCell"/>
</dbReference>
<dbReference type="PANTHER" id="PTHR10924">
    <property type="entry name" value="MAJOR FACILITATOR SUPERFAMILY PROTEIN-RELATED"/>
    <property type="match status" value="1"/>
</dbReference>